<protein>
    <recommendedName>
        <fullName evidence="3">Tetratricopeptide repeat protein</fullName>
    </recommendedName>
</protein>
<sequence>APGDATRGTSALEAQLDAEINEYRDLANSGKPRTALPLLERLLARVEHTASGRIVFRIKANIGSCLLALGDDENAARLLSAAYDHAPAEPKAIANKAFSLLLQGRWQEVLTFGKDALNADPTNEGVAGYLVQAARFDPTIGDPLDLIPAEVRGTAAVAVGRVDVLRHRGLMPAWWEAARQAFKEHPNDRHARQFAADADLDEVLRDEVVQRGHVLRPDQRDQVIAAAGVLREQWDAARSSEGVVRPEDAALCSNLVVAYLALDDLTAALELARQGLAAAPEDVELAKRGALAAVEGNDNELACDLLKRLPVGPDATILAFRYHASRGEWDEVARIGREQSET</sequence>
<evidence type="ECO:0000313" key="1">
    <source>
        <dbReference type="EMBL" id="GCC44483.1"/>
    </source>
</evidence>
<comment type="caution">
    <text evidence="1">The sequence shown here is derived from an EMBL/GenBank/DDBJ whole genome shotgun (WGS) entry which is preliminary data.</text>
</comment>
<organism evidence="1 2">
    <name type="scientific">Chiloscyllium punctatum</name>
    <name type="common">Brownbanded bambooshark</name>
    <name type="synonym">Hemiscyllium punctatum</name>
    <dbReference type="NCBI Taxonomy" id="137246"/>
    <lineage>
        <taxon>Eukaryota</taxon>
        <taxon>Metazoa</taxon>
        <taxon>Chordata</taxon>
        <taxon>Craniata</taxon>
        <taxon>Vertebrata</taxon>
        <taxon>Chondrichthyes</taxon>
        <taxon>Elasmobranchii</taxon>
        <taxon>Galeomorphii</taxon>
        <taxon>Galeoidea</taxon>
        <taxon>Orectolobiformes</taxon>
        <taxon>Hemiscylliidae</taxon>
        <taxon>Chiloscyllium</taxon>
    </lineage>
</organism>
<name>A0A401TPD3_CHIPU</name>
<feature type="non-terminal residue" evidence="1">
    <location>
        <position position="342"/>
    </location>
</feature>
<evidence type="ECO:0000313" key="2">
    <source>
        <dbReference type="Proteomes" id="UP000287033"/>
    </source>
</evidence>
<dbReference type="EMBL" id="BEZZ01133001">
    <property type="protein sequence ID" value="GCC44483.1"/>
    <property type="molecule type" value="Genomic_DNA"/>
</dbReference>
<dbReference type="InterPro" id="IPR019734">
    <property type="entry name" value="TPR_rpt"/>
</dbReference>
<dbReference type="AlphaFoldDB" id="A0A401TPD3"/>
<reference evidence="1 2" key="1">
    <citation type="journal article" date="2018" name="Nat. Ecol. Evol.">
        <title>Shark genomes provide insights into elasmobranch evolution and the origin of vertebrates.</title>
        <authorList>
            <person name="Hara Y"/>
            <person name="Yamaguchi K"/>
            <person name="Onimaru K"/>
            <person name="Kadota M"/>
            <person name="Koyanagi M"/>
            <person name="Keeley SD"/>
            <person name="Tatsumi K"/>
            <person name="Tanaka K"/>
            <person name="Motone F"/>
            <person name="Kageyama Y"/>
            <person name="Nozu R"/>
            <person name="Adachi N"/>
            <person name="Nishimura O"/>
            <person name="Nakagawa R"/>
            <person name="Tanegashima C"/>
            <person name="Kiyatake I"/>
            <person name="Matsumoto R"/>
            <person name="Murakumo K"/>
            <person name="Nishida K"/>
            <person name="Terakita A"/>
            <person name="Kuratani S"/>
            <person name="Sato K"/>
            <person name="Hyodo S Kuraku.S."/>
        </authorList>
    </citation>
    <scope>NUCLEOTIDE SEQUENCE [LARGE SCALE GENOMIC DNA]</scope>
</reference>
<dbReference type="SMART" id="SM00028">
    <property type="entry name" value="TPR"/>
    <property type="match status" value="3"/>
</dbReference>
<dbReference type="InterPro" id="IPR011990">
    <property type="entry name" value="TPR-like_helical_dom_sf"/>
</dbReference>
<evidence type="ECO:0008006" key="3">
    <source>
        <dbReference type="Google" id="ProtNLM"/>
    </source>
</evidence>
<dbReference type="Proteomes" id="UP000287033">
    <property type="component" value="Unassembled WGS sequence"/>
</dbReference>
<feature type="non-terminal residue" evidence="1">
    <location>
        <position position="1"/>
    </location>
</feature>
<dbReference type="Gene3D" id="1.25.40.10">
    <property type="entry name" value="Tetratricopeptide repeat domain"/>
    <property type="match status" value="1"/>
</dbReference>
<accession>A0A401TPD3</accession>
<keyword evidence="2" id="KW-1185">Reference proteome</keyword>
<gene>
    <name evidence="1" type="ORF">chiPu_0028505</name>
</gene>
<dbReference type="SUPFAM" id="SSF48452">
    <property type="entry name" value="TPR-like"/>
    <property type="match status" value="1"/>
</dbReference>
<proteinExistence type="predicted"/>